<dbReference type="GO" id="GO:0019288">
    <property type="term" value="P:isopentenyl diphosphate biosynthetic process, methylerythritol 4-phosphate pathway"/>
    <property type="evidence" value="ECO:0007669"/>
    <property type="project" value="UniProtKB-UniRule"/>
</dbReference>
<dbReference type="InterPro" id="IPR036554">
    <property type="entry name" value="GHMP_kinase_C_sf"/>
</dbReference>
<dbReference type="OrthoDB" id="9809438at2"/>
<dbReference type="PANTHER" id="PTHR43527">
    <property type="entry name" value="4-DIPHOSPHOCYTIDYL-2-C-METHYL-D-ERYTHRITOL KINASE, CHLOROPLASTIC"/>
    <property type="match status" value="1"/>
</dbReference>
<name>A0A1D8AVK5_9BACT</name>
<comment type="similarity">
    <text evidence="1 9">Belongs to the GHMP kinase family. IspE subfamily.</text>
</comment>
<dbReference type="InterPro" id="IPR020568">
    <property type="entry name" value="Ribosomal_Su5_D2-typ_SF"/>
</dbReference>
<dbReference type="GO" id="GO:0016114">
    <property type="term" value="P:terpenoid biosynthetic process"/>
    <property type="evidence" value="ECO:0007669"/>
    <property type="project" value="UniProtKB-UniRule"/>
</dbReference>
<dbReference type="GO" id="GO:0005524">
    <property type="term" value="F:ATP binding"/>
    <property type="evidence" value="ECO:0007669"/>
    <property type="project" value="UniProtKB-UniRule"/>
</dbReference>
<reference evidence="12 13" key="1">
    <citation type="submission" date="2016-06" db="EMBL/GenBank/DDBJ databases">
        <title>Three novel species with peptidoglycan cell walls form the new genus Lacunisphaera gen. nov. in the family Opitutaceae of the verrucomicrobial subdivision 4.</title>
        <authorList>
            <person name="Rast P."/>
            <person name="Gloeckner I."/>
            <person name="Jogler M."/>
            <person name="Boedeker C."/>
            <person name="Jeske O."/>
            <person name="Wiegand S."/>
            <person name="Reinhardt R."/>
            <person name="Schumann P."/>
            <person name="Rohde M."/>
            <person name="Spring S."/>
            <person name="Gloeckner F.O."/>
            <person name="Jogler C."/>
        </authorList>
    </citation>
    <scope>NUCLEOTIDE SEQUENCE [LARGE SCALE GENOMIC DNA]</scope>
    <source>
        <strain evidence="12 13">IG16b</strain>
    </source>
</reference>
<accession>A0A1D8AVK5</accession>
<evidence type="ECO:0000256" key="8">
    <source>
        <dbReference type="ARBA" id="ARBA00032554"/>
    </source>
</evidence>
<dbReference type="NCBIfam" id="TIGR00154">
    <property type="entry name" value="ispE"/>
    <property type="match status" value="1"/>
</dbReference>
<dbReference type="STRING" id="1838286.Verru16b_01965"/>
<dbReference type="EC" id="2.7.1.148" evidence="2 9"/>
<organism evidence="12 13">
    <name type="scientific">Lacunisphaera limnophila</name>
    <dbReference type="NCBI Taxonomy" id="1838286"/>
    <lineage>
        <taxon>Bacteria</taxon>
        <taxon>Pseudomonadati</taxon>
        <taxon>Verrucomicrobiota</taxon>
        <taxon>Opitutia</taxon>
        <taxon>Opitutales</taxon>
        <taxon>Opitutaceae</taxon>
        <taxon>Lacunisphaera</taxon>
    </lineage>
</organism>
<keyword evidence="13" id="KW-1185">Reference proteome</keyword>
<evidence type="ECO:0000256" key="6">
    <source>
        <dbReference type="ARBA" id="ARBA00022777"/>
    </source>
</evidence>
<dbReference type="GO" id="GO:0050515">
    <property type="term" value="F:4-(cytidine 5'-diphospho)-2-C-methyl-D-erythritol kinase activity"/>
    <property type="evidence" value="ECO:0007669"/>
    <property type="project" value="UniProtKB-UniRule"/>
</dbReference>
<dbReference type="UniPathway" id="UPA00056">
    <property type="reaction ID" value="UER00094"/>
</dbReference>
<comment type="catalytic activity">
    <reaction evidence="9">
        <text>4-CDP-2-C-methyl-D-erythritol + ATP = 4-CDP-2-C-methyl-D-erythritol 2-phosphate + ADP + H(+)</text>
        <dbReference type="Rhea" id="RHEA:18437"/>
        <dbReference type="ChEBI" id="CHEBI:15378"/>
        <dbReference type="ChEBI" id="CHEBI:30616"/>
        <dbReference type="ChEBI" id="CHEBI:57823"/>
        <dbReference type="ChEBI" id="CHEBI:57919"/>
        <dbReference type="ChEBI" id="CHEBI:456216"/>
        <dbReference type="EC" id="2.7.1.148"/>
    </reaction>
</comment>
<sequence>MGVTVFSPAKLNLFLAVTGRRPDGFHDLVSVAAPLDFGDELEAETGGRGYALACDDPAVPVDGSNLVLRAAGAYAVATGWDEPVRFRLTKRIPVGAGLGGGSSNAVAALRALNQLAGGRLGEAQLAGLAAALGSDCALFLAQAPVVMRGRGERVEPLAPGAAARLRGRRVLVFKPAFGISTPWAYGRMVARGTDYLPADQAEARLARWLGGEAAAEELLYNNMEPAAFEKYVPLPLLLAKLRAEFGVAVAMSGSGSACYALLHEPDTRGDAEVTAMSRRLREWAGAEIFMQEARLA</sequence>
<dbReference type="EMBL" id="CP016094">
    <property type="protein sequence ID" value="AOS44896.1"/>
    <property type="molecule type" value="Genomic_DNA"/>
</dbReference>
<dbReference type="Pfam" id="PF00288">
    <property type="entry name" value="GHMP_kinases_N"/>
    <property type="match status" value="1"/>
</dbReference>
<feature type="domain" description="GHMP kinase C-terminal" evidence="11">
    <location>
        <begin position="215"/>
        <end position="267"/>
    </location>
</feature>
<evidence type="ECO:0000256" key="1">
    <source>
        <dbReference type="ARBA" id="ARBA00009684"/>
    </source>
</evidence>
<keyword evidence="7 9" id="KW-0067">ATP-binding</keyword>
<evidence type="ECO:0000259" key="11">
    <source>
        <dbReference type="Pfam" id="PF08544"/>
    </source>
</evidence>
<evidence type="ECO:0000256" key="9">
    <source>
        <dbReference type="HAMAP-Rule" id="MF_00061"/>
    </source>
</evidence>
<dbReference type="InterPro" id="IPR004424">
    <property type="entry name" value="IspE"/>
</dbReference>
<evidence type="ECO:0000259" key="10">
    <source>
        <dbReference type="Pfam" id="PF00288"/>
    </source>
</evidence>
<dbReference type="Pfam" id="PF08544">
    <property type="entry name" value="GHMP_kinases_C"/>
    <property type="match status" value="1"/>
</dbReference>
<dbReference type="AlphaFoldDB" id="A0A1D8AVK5"/>
<gene>
    <name evidence="9 12" type="primary">ispE</name>
    <name evidence="12" type="ORF">Verru16b_01965</name>
</gene>
<keyword evidence="4 9" id="KW-0808">Transferase</keyword>
<feature type="domain" description="GHMP kinase N-terminal" evidence="10">
    <location>
        <begin position="65"/>
        <end position="136"/>
    </location>
</feature>
<dbReference type="PATRIC" id="fig|1838286.3.peg.1979"/>
<dbReference type="Gene3D" id="3.30.70.890">
    <property type="entry name" value="GHMP kinase, C-terminal domain"/>
    <property type="match status" value="1"/>
</dbReference>
<evidence type="ECO:0000313" key="13">
    <source>
        <dbReference type="Proteomes" id="UP000095228"/>
    </source>
</evidence>
<keyword evidence="9" id="KW-0414">Isoprene biosynthesis</keyword>
<evidence type="ECO:0000256" key="5">
    <source>
        <dbReference type="ARBA" id="ARBA00022741"/>
    </source>
</evidence>
<dbReference type="InterPro" id="IPR006204">
    <property type="entry name" value="GHMP_kinase_N_dom"/>
</dbReference>
<dbReference type="Proteomes" id="UP000095228">
    <property type="component" value="Chromosome"/>
</dbReference>
<feature type="active site" evidence="9">
    <location>
        <position position="10"/>
    </location>
</feature>
<proteinExistence type="inferred from homology"/>
<evidence type="ECO:0000256" key="4">
    <source>
        <dbReference type="ARBA" id="ARBA00022679"/>
    </source>
</evidence>
<evidence type="ECO:0000256" key="7">
    <source>
        <dbReference type="ARBA" id="ARBA00022840"/>
    </source>
</evidence>
<dbReference type="InterPro" id="IPR014721">
    <property type="entry name" value="Ribsml_uS5_D2-typ_fold_subgr"/>
</dbReference>
<dbReference type="SUPFAM" id="SSF55060">
    <property type="entry name" value="GHMP Kinase, C-terminal domain"/>
    <property type="match status" value="1"/>
</dbReference>
<evidence type="ECO:0000256" key="2">
    <source>
        <dbReference type="ARBA" id="ARBA00012052"/>
    </source>
</evidence>
<keyword evidence="6 9" id="KW-0418">Kinase</keyword>
<feature type="binding site" evidence="9">
    <location>
        <begin position="93"/>
        <end position="103"/>
    </location>
    <ligand>
        <name>ATP</name>
        <dbReference type="ChEBI" id="CHEBI:30616"/>
    </ligand>
</feature>
<dbReference type="PIRSF" id="PIRSF010376">
    <property type="entry name" value="IspE"/>
    <property type="match status" value="1"/>
</dbReference>
<feature type="active site" evidence="9">
    <location>
        <position position="135"/>
    </location>
</feature>
<dbReference type="KEGG" id="obg:Verru16b_01965"/>
<dbReference type="RefSeq" id="WP_069962102.1">
    <property type="nucleotide sequence ID" value="NZ_CP016094.1"/>
</dbReference>
<keyword evidence="5 9" id="KW-0547">Nucleotide-binding</keyword>
<dbReference type="Gene3D" id="3.30.230.10">
    <property type="match status" value="1"/>
</dbReference>
<evidence type="ECO:0000313" key="12">
    <source>
        <dbReference type="EMBL" id="AOS44896.1"/>
    </source>
</evidence>
<dbReference type="HAMAP" id="MF_00061">
    <property type="entry name" value="IspE"/>
    <property type="match status" value="1"/>
</dbReference>
<dbReference type="InterPro" id="IPR013750">
    <property type="entry name" value="GHMP_kinase_C_dom"/>
</dbReference>
<dbReference type="PANTHER" id="PTHR43527:SF2">
    <property type="entry name" value="4-DIPHOSPHOCYTIDYL-2-C-METHYL-D-ERYTHRITOL KINASE, CHLOROPLASTIC"/>
    <property type="match status" value="1"/>
</dbReference>
<comment type="pathway">
    <text evidence="9">Isoprenoid biosynthesis; isopentenyl diphosphate biosynthesis via DXP pathway; isopentenyl diphosphate from 1-deoxy-D-xylulose 5-phosphate: step 3/6.</text>
</comment>
<protein>
    <recommendedName>
        <fullName evidence="3 9">4-diphosphocytidyl-2-C-methyl-D-erythritol kinase</fullName>
        <shortName evidence="9">CMK</shortName>
        <ecNumber evidence="2 9">2.7.1.148</ecNumber>
    </recommendedName>
    <alternativeName>
        <fullName evidence="8 9">4-(cytidine-5'-diphospho)-2-C-methyl-D-erythritol kinase</fullName>
    </alternativeName>
</protein>
<comment type="function">
    <text evidence="9">Catalyzes the phosphorylation of the position 2 hydroxy group of 4-diphosphocytidyl-2C-methyl-D-erythritol.</text>
</comment>
<evidence type="ECO:0000256" key="3">
    <source>
        <dbReference type="ARBA" id="ARBA00017473"/>
    </source>
</evidence>
<dbReference type="SUPFAM" id="SSF54211">
    <property type="entry name" value="Ribosomal protein S5 domain 2-like"/>
    <property type="match status" value="1"/>
</dbReference>